<protein>
    <submittedName>
        <fullName evidence="1">Nucleoside triphosphate hydrolase</fullName>
    </submittedName>
</protein>
<accession>A0A1Y1BLY7</accession>
<dbReference type="PANTHER" id="PTHR10285">
    <property type="entry name" value="URIDINE KINASE"/>
    <property type="match status" value="1"/>
</dbReference>
<dbReference type="EMBL" id="AP018112">
    <property type="protein sequence ID" value="BAX60992.1"/>
    <property type="molecule type" value="Genomic_DNA"/>
</dbReference>
<gene>
    <name evidence="1" type="ORF">BSFP_038580</name>
</gene>
<dbReference type="Gene3D" id="3.40.50.300">
    <property type="entry name" value="P-loop containing nucleotide triphosphate hydrolases"/>
    <property type="match status" value="1"/>
</dbReference>
<sequence length="217" mass="23240">MSGAATAVQRVDCAELAAHLLRTQQAARRVVAIAGAPGAGKSTFVERLRARIDEDAPGLASIVAMDGFHYDDRVLGARGDRARKGAPHTFDVDGFAALLARLRADDGRDVAVPVFDRSLEIARAGADVVPASARLILVEGNYLLLGDAPWDALRPSFDVTAMLDVPRATLVERLTARWRGYGMDDTALRAKMDGNDLVNIDTVLSRSVRADFSVDNG</sequence>
<proteinExistence type="predicted"/>
<dbReference type="Proteomes" id="UP000218432">
    <property type="component" value="Chromosome 2"/>
</dbReference>
<dbReference type="AlphaFoldDB" id="A0A1Y1BLY7"/>
<evidence type="ECO:0000313" key="2">
    <source>
        <dbReference type="Proteomes" id="UP000218432"/>
    </source>
</evidence>
<dbReference type="InterPro" id="IPR027417">
    <property type="entry name" value="P-loop_NTPase"/>
</dbReference>
<dbReference type="SUPFAM" id="SSF52540">
    <property type="entry name" value="P-loop containing nucleoside triphosphate hydrolases"/>
    <property type="match status" value="1"/>
</dbReference>
<dbReference type="RefSeq" id="WP_096473603.1">
    <property type="nucleotide sequence ID" value="NZ_AP018112.1"/>
</dbReference>
<keyword evidence="1" id="KW-0378">Hydrolase</keyword>
<evidence type="ECO:0000313" key="1">
    <source>
        <dbReference type="EMBL" id="BAX60992.1"/>
    </source>
</evidence>
<dbReference type="GO" id="GO:0016787">
    <property type="term" value="F:hydrolase activity"/>
    <property type="evidence" value="ECO:0007669"/>
    <property type="project" value="UniProtKB-KW"/>
</dbReference>
<reference evidence="1 2" key="1">
    <citation type="journal article" date="2017" name="Genome Announc.">
        <title>Complete Genome Sequence of Burkholderia stabilis FERMP-21014.</title>
        <authorList>
            <person name="Konishi K."/>
            <person name="Kumagai T."/>
            <person name="Sakasegawa S."/>
            <person name="Tamura T."/>
        </authorList>
    </citation>
    <scope>NUCLEOTIDE SEQUENCE [LARGE SCALE GENOMIC DNA]</scope>
    <source>
        <strain evidence="1 2">FERMP-21014</strain>
    </source>
</reference>
<organism evidence="1 2">
    <name type="scientific">Burkholderia stabilis</name>
    <dbReference type="NCBI Taxonomy" id="95485"/>
    <lineage>
        <taxon>Bacteria</taxon>
        <taxon>Pseudomonadati</taxon>
        <taxon>Pseudomonadota</taxon>
        <taxon>Betaproteobacteria</taxon>
        <taxon>Burkholderiales</taxon>
        <taxon>Burkholderiaceae</taxon>
        <taxon>Burkholderia</taxon>
        <taxon>Burkholderia cepacia complex</taxon>
    </lineage>
</organism>
<name>A0A1Y1BLY7_9BURK</name>